<dbReference type="InterPro" id="IPR041127">
    <property type="entry name" value="PET_hydrolase/cutinase-like"/>
</dbReference>
<reference evidence="2" key="1">
    <citation type="submission" date="2023-07" db="EMBL/GenBank/DDBJ databases">
        <title>Sequencing the genomes of 1000 actinobacteria strains.</title>
        <authorList>
            <person name="Klenk H.-P."/>
        </authorList>
    </citation>
    <scope>NUCLEOTIDE SEQUENCE</scope>
    <source>
        <strain evidence="2">DSM 107476</strain>
    </source>
</reference>
<dbReference type="InterPro" id="IPR029058">
    <property type="entry name" value="AB_hydrolase_fold"/>
</dbReference>
<feature type="domain" description="PET hydrolase/cutinase-like" evidence="1">
    <location>
        <begin position="25"/>
        <end position="172"/>
    </location>
</feature>
<dbReference type="Proteomes" id="UP001180840">
    <property type="component" value="Unassembled WGS sequence"/>
</dbReference>
<dbReference type="PANTHER" id="PTHR33428">
    <property type="entry name" value="CHLOROPHYLLASE-2, CHLOROPLASTIC"/>
    <property type="match status" value="1"/>
</dbReference>
<dbReference type="PANTHER" id="PTHR33428:SF14">
    <property type="entry name" value="CARBOXYLESTERASE TYPE B DOMAIN-CONTAINING PROTEIN"/>
    <property type="match status" value="1"/>
</dbReference>
<dbReference type="RefSeq" id="WP_290197487.1">
    <property type="nucleotide sequence ID" value="NZ_CP047654.1"/>
</dbReference>
<dbReference type="Pfam" id="PF12740">
    <property type="entry name" value="PETase"/>
    <property type="match status" value="1"/>
</dbReference>
<keyword evidence="2" id="KW-0378">Hydrolase</keyword>
<keyword evidence="3" id="KW-1185">Reference proteome</keyword>
<sequence>MSANLKKHLSTLSKRGPHRVLVGDLGYAGIHGKVYTPAEGNGVPGVAFGHDWTKSVDKYHVTLRHLASWGIAVAAPNTETGFAPNHRGFAADLETALQILAGVKLGEGNVTVNPGRLGVAGHGMGAGVAVLTAANNPKVKAVGALYPAQTTPSATAAAHSVTAPGLVIGSGTAEIFGAGNPARLAVEWGGDVAYREIRFGNQQGFSEDTLFKLSLGFGKPQFAQQELARGLLVGFLLHQLADEKKYADFSDPLADGPGLSSIDRDNLAKKAGLGGDANLSEGLNALGDARAELLKKR</sequence>
<protein>
    <submittedName>
        <fullName evidence="2">Dienelactone hydrolase</fullName>
    </submittedName>
</protein>
<gene>
    <name evidence="2" type="ORF">J2S39_000241</name>
</gene>
<accession>A0ABU1ZUV2</accession>
<name>A0ABU1ZUV2_9CORY</name>
<organism evidence="2 3">
    <name type="scientific">Corynebacterium guangdongense</name>
    <dbReference type="NCBI Taxonomy" id="1783348"/>
    <lineage>
        <taxon>Bacteria</taxon>
        <taxon>Bacillati</taxon>
        <taxon>Actinomycetota</taxon>
        <taxon>Actinomycetes</taxon>
        <taxon>Mycobacteriales</taxon>
        <taxon>Corynebacteriaceae</taxon>
        <taxon>Corynebacterium</taxon>
    </lineage>
</organism>
<dbReference type="SUPFAM" id="SSF53474">
    <property type="entry name" value="alpha/beta-Hydrolases"/>
    <property type="match status" value="1"/>
</dbReference>
<comment type="caution">
    <text evidence="2">The sequence shown here is derived from an EMBL/GenBank/DDBJ whole genome shotgun (WGS) entry which is preliminary data.</text>
</comment>
<evidence type="ECO:0000313" key="3">
    <source>
        <dbReference type="Proteomes" id="UP001180840"/>
    </source>
</evidence>
<evidence type="ECO:0000259" key="1">
    <source>
        <dbReference type="Pfam" id="PF12740"/>
    </source>
</evidence>
<proteinExistence type="predicted"/>
<dbReference type="Gene3D" id="3.40.50.1820">
    <property type="entry name" value="alpha/beta hydrolase"/>
    <property type="match status" value="1"/>
</dbReference>
<dbReference type="EMBL" id="JAVDXZ010000001">
    <property type="protein sequence ID" value="MDR7328565.1"/>
    <property type="molecule type" value="Genomic_DNA"/>
</dbReference>
<dbReference type="GO" id="GO:0016787">
    <property type="term" value="F:hydrolase activity"/>
    <property type="evidence" value="ECO:0007669"/>
    <property type="project" value="UniProtKB-KW"/>
</dbReference>
<evidence type="ECO:0000313" key="2">
    <source>
        <dbReference type="EMBL" id="MDR7328565.1"/>
    </source>
</evidence>